<reference evidence="1" key="1">
    <citation type="submission" date="2019-08" db="EMBL/GenBank/DDBJ databases">
        <authorList>
            <person name="Kucharzyk K."/>
            <person name="Murdoch R.W."/>
            <person name="Higgins S."/>
            <person name="Loffler F."/>
        </authorList>
    </citation>
    <scope>NUCLEOTIDE SEQUENCE</scope>
</reference>
<protein>
    <submittedName>
        <fullName evidence="1">Uncharacterized protein</fullName>
    </submittedName>
</protein>
<name>A0A645JKG5_9ZZZZ</name>
<organism evidence="1">
    <name type="scientific">bioreactor metagenome</name>
    <dbReference type="NCBI Taxonomy" id="1076179"/>
    <lineage>
        <taxon>unclassified sequences</taxon>
        <taxon>metagenomes</taxon>
        <taxon>ecological metagenomes</taxon>
    </lineage>
</organism>
<dbReference type="AlphaFoldDB" id="A0A645JKG5"/>
<sequence>MLGFGFHPFGQHIQSQTVAKGDDGAGNHRVIRVGQHIAYK</sequence>
<evidence type="ECO:0000313" key="1">
    <source>
        <dbReference type="EMBL" id="MPN64155.1"/>
    </source>
</evidence>
<comment type="caution">
    <text evidence="1">The sequence shown here is derived from an EMBL/GenBank/DDBJ whole genome shotgun (WGS) entry which is preliminary data.</text>
</comment>
<dbReference type="EMBL" id="VSSQ01144632">
    <property type="protein sequence ID" value="MPN64155.1"/>
    <property type="molecule type" value="Genomic_DNA"/>
</dbReference>
<gene>
    <name evidence="1" type="ORF">SDC9_211926</name>
</gene>
<accession>A0A645JKG5</accession>
<proteinExistence type="predicted"/>